<accession>A0A1K2HRI1</accession>
<dbReference type="PANTHER" id="PTHR43617:SF2">
    <property type="entry name" value="UPF0039 PROTEIN SLL0451"/>
    <property type="match status" value="1"/>
</dbReference>
<keyword evidence="2" id="KW-0808">Transferase</keyword>
<dbReference type="Gene3D" id="1.10.287.900">
    <property type="entry name" value="The crystal structure of the spermine/spermidine acetyltransferase from enterococcus faecali"/>
    <property type="match status" value="1"/>
</dbReference>
<dbReference type="SUPFAM" id="SSF55729">
    <property type="entry name" value="Acyl-CoA N-acyltransferases (Nat)"/>
    <property type="match status" value="1"/>
</dbReference>
<dbReference type="Gene3D" id="3.40.630.30">
    <property type="match status" value="1"/>
</dbReference>
<dbReference type="PROSITE" id="PS51186">
    <property type="entry name" value="GNAT"/>
    <property type="match status" value="1"/>
</dbReference>
<dbReference type="PANTHER" id="PTHR43617">
    <property type="entry name" value="L-AMINO ACID N-ACETYLTRANSFERASE"/>
    <property type="match status" value="1"/>
</dbReference>
<feature type="domain" description="N-acetyltransferase" evidence="1">
    <location>
        <begin position="3"/>
        <end position="152"/>
    </location>
</feature>
<dbReference type="CDD" id="cd04301">
    <property type="entry name" value="NAT_SF"/>
    <property type="match status" value="1"/>
</dbReference>
<evidence type="ECO:0000313" key="3">
    <source>
        <dbReference type="Proteomes" id="UP000186513"/>
    </source>
</evidence>
<dbReference type="InterPro" id="IPR050276">
    <property type="entry name" value="MshD_Acetyltransferase"/>
</dbReference>
<dbReference type="Proteomes" id="UP000186513">
    <property type="component" value="Unassembled WGS sequence"/>
</dbReference>
<reference evidence="2 3" key="1">
    <citation type="submission" date="2016-11" db="EMBL/GenBank/DDBJ databases">
        <authorList>
            <person name="Jaros S."/>
            <person name="Januszkiewicz K."/>
            <person name="Wedrychowicz H."/>
        </authorList>
    </citation>
    <scope>NUCLEOTIDE SEQUENCE [LARGE SCALE GENOMIC DNA]</scope>
    <source>
        <strain evidence="2 3">DSM 18899</strain>
    </source>
</reference>
<dbReference type="GO" id="GO:0016747">
    <property type="term" value="F:acyltransferase activity, transferring groups other than amino-acyl groups"/>
    <property type="evidence" value="ECO:0007669"/>
    <property type="project" value="InterPro"/>
</dbReference>
<evidence type="ECO:0000259" key="1">
    <source>
        <dbReference type="PROSITE" id="PS51186"/>
    </source>
</evidence>
<dbReference type="Pfam" id="PF00583">
    <property type="entry name" value="Acetyltransf_1"/>
    <property type="match status" value="1"/>
</dbReference>
<sequence>MRITLRPITRDNFEAIADLRVHAQQRNFLASNSYSIAEASFNPCLITRAVYADAQPVGFMMYVCPEPSAEQGEYAIWRFMIAAEQQGKGYGRQALHCLLAEIRGHADVVRILISYWPDNTAAQRFYASFGFRELGIDADGEMMAVLDCAPNERLSAPYAM</sequence>
<dbReference type="InterPro" id="IPR000182">
    <property type="entry name" value="GNAT_dom"/>
</dbReference>
<dbReference type="EMBL" id="FPKR01000017">
    <property type="protein sequence ID" value="SFZ79416.1"/>
    <property type="molecule type" value="Genomic_DNA"/>
</dbReference>
<dbReference type="STRING" id="1121279.SAMN02745887_03598"/>
<proteinExistence type="predicted"/>
<dbReference type="AlphaFoldDB" id="A0A1K2HRI1"/>
<organism evidence="2 3">
    <name type="scientific">Chitinimonas taiwanensis DSM 18899</name>
    <dbReference type="NCBI Taxonomy" id="1121279"/>
    <lineage>
        <taxon>Bacteria</taxon>
        <taxon>Pseudomonadati</taxon>
        <taxon>Pseudomonadota</taxon>
        <taxon>Betaproteobacteria</taxon>
        <taxon>Neisseriales</taxon>
        <taxon>Chitinibacteraceae</taxon>
        <taxon>Chitinimonas</taxon>
    </lineage>
</organism>
<evidence type="ECO:0000313" key="2">
    <source>
        <dbReference type="EMBL" id="SFZ79416.1"/>
    </source>
</evidence>
<dbReference type="RefSeq" id="WP_072430078.1">
    <property type="nucleotide sequence ID" value="NZ_FPKR01000017.1"/>
</dbReference>
<name>A0A1K2HRI1_9NEIS</name>
<keyword evidence="3" id="KW-1185">Reference proteome</keyword>
<gene>
    <name evidence="2" type="ORF">SAMN02745887_03598</name>
</gene>
<protein>
    <submittedName>
        <fullName evidence="2">Diamine N-acetyltransferase</fullName>
    </submittedName>
</protein>
<dbReference type="InterPro" id="IPR016181">
    <property type="entry name" value="Acyl_CoA_acyltransferase"/>
</dbReference>
<dbReference type="InterPro" id="IPR027455">
    <property type="entry name" value="Sper_AcTfrase_N"/>
</dbReference>